<protein>
    <submittedName>
        <fullName evidence="1">Uncharacterized protein</fullName>
    </submittedName>
</protein>
<dbReference type="AlphaFoldDB" id="A0A5S9F8B6"/>
<dbReference type="Proteomes" id="UP000326354">
    <property type="component" value="Chromosome"/>
</dbReference>
<gene>
    <name evidence="1" type="ORF">UABAM_06568</name>
</gene>
<sequence>MKPFIFQAQETQPPALNVNTMYQREQAFASKLGVRFLGFDTCSESNGKCDDED</sequence>
<name>A0A5S9F8B6_UABAM</name>
<evidence type="ECO:0000313" key="1">
    <source>
        <dbReference type="EMBL" id="BBM88152.1"/>
    </source>
</evidence>
<evidence type="ECO:0000313" key="2">
    <source>
        <dbReference type="Proteomes" id="UP000326354"/>
    </source>
</evidence>
<organism evidence="1 2">
    <name type="scientific">Uabimicrobium amorphum</name>
    <dbReference type="NCBI Taxonomy" id="2596890"/>
    <lineage>
        <taxon>Bacteria</taxon>
        <taxon>Pseudomonadati</taxon>
        <taxon>Planctomycetota</taxon>
        <taxon>Candidatus Uabimicrobiia</taxon>
        <taxon>Candidatus Uabimicrobiales</taxon>
        <taxon>Candidatus Uabimicrobiaceae</taxon>
        <taxon>Candidatus Uabimicrobium</taxon>
    </lineage>
</organism>
<keyword evidence="2" id="KW-1185">Reference proteome</keyword>
<dbReference type="KEGG" id="uam:UABAM_06568"/>
<accession>A0A5S9F8B6</accession>
<reference evidence="1 2" key="1">
    <citation type="submission" date="2019-08" db="EMBL/GenBank/DDBJ databases">
        <title>Complete genome sequence of Candidatus Uab amorphum.</title>
        <authorList>
            <person name="Shiratori T."/>
            <person name="Suzuki S."/>
            <person name="Kakizawa Y."/>
            <person name="Ishida K."/>
        </authorList>
    </citation>
    <scope>NUCLEOTIDE SEQUENCE [LARGE SCALE GENOMIC DNA]</scope>
    <source>
        <strain evidence="1 2">SRT547</strain>
    </source>
</reference>
<dbReference type="EMBL" id="AP019860">
    <property type="protein sequence ID" value="BBM88152.1"/>
    <property type="molecule type" value="Genomic_DNA"/>
</dbReference>
<dbReference type="RefSeq" id="WP_173013709.1">
    <property type="nucleotide sequence ID" value="NZ_AP019860.1"/>
</dbReference>
<proteinExistence type="predicted"/>